<keyword evidence="2" id="KW-1185">Reference proteome</keyword>
<accession>A0A0D8IV30</accession>
<dbReference type="PATRIC" id="fig|1550024.3.peg.4526"/>
<dbReference type="GeneID" id="42858750"/>
<sequence>MTDKYEDIIHLPHHVSKKYPQMPVSDRAAQFIPFMALTGYEDAVEETARLTDRKIDLDETQKNLLDDLLRSASESGETVAVLYFQPDKRKAGGAYSMKTGIIKKIDEYGNCVKMEDGTEIPIEDIMDINDELHIV</sequence>
<dbReference type="Proteomes" id="UP000032483">
    <property type="component" value="Unassembled WGS sequence"/>
</dbReference>
<name>A0A0D8IV30_9FIRM</name>
<evidence type="ECO:0000313" key="1">
    <source>
        <dbReference type="EMBL" id="KJF38166.1"/>
    </source>
</evidence>
<dbReference type="AlphaFoldDB" id="A0A0D8IV30"/>
<gene>
    <name evidence="1" type="ORF">TQ39_19715</name>
</gene>
<reference evidence="1" key="1">
    <citation type="submission" date="2015-02" db="EMBL/GenBank/DDBJ databases">
        <title>A novel member of the family Ruminococcaceae isolated from human feces.</title>
        <authorList>
            <person name="Shkoporov A.N."/>
            <person name="Chaplin A.V."/>
            <person name="Motuzova O.V."/>
            <person name="Kafarskaia L.I."/>
            <person name="Khokhlova E.V."/>
            <person name="Efimov B.A."/>
        </authorList>
    </citation>
    <scope>NUCLEOTIDE SEQUENCE [LARGE SCALE GENOMIC DNA]</scope>
    <source>
        <strain evidence="1">585-1</strain>
    </source>
</reference>
<dbReference type="EMBL" id="JXXK01000075">
    <property type="protein sequence ID" value="KJF38166.1"/>
    <property type="molecule type" value="Genomic_DNA"/>
</dbReference>
<evidence type="ECO:0008006" key="3">
    <source>
        <dbReference type="Google" id="ProtNLM"/>
    </source>
</evidence>
<protein>
    <recommendedName>
        <fullName evidence="3">YolD-like family protein</fullName>
    </recommendedName>
</protein>
<comment type="caution">
    <text evidence="1">The sequence shown here is derived from an EMBL/GenBank/DDBJ whole genome shotgun (WGS) entry which is preliminary data.</text>
</comment>
<evidence type="ECO:0000313" key="2">
    <source>
        <dbReference type="Proteomes" id="UP000032483"/>
    </source>
</evidence>
<organism evidence="1 2">
    <name type="scientific">Ruthenibacterium lactatiformans</name>
    <dbReference type="NCBI Taxonomy" id="1550024"/>
    <lineage>
        <taxon>Bacteria</taxon>
        <taxon>Bacillati</taxon>
        <taxon>Bacillota</taxon>
        <taxon>Clostridia</taxon>
        <taxon>Eubacteriales</taxon>
        <taxon>Oscillospiraceae</taxon>
        <taxon>Ruthenibacterium</taxon>
    </lineage>
</organism>
<dbReference type="RefSeq" id="WP_009324183.1">
    <property type="nucleotide sequence ID" value="NZ_CAOJUJ010000033.1"/>
</dbReference>
<proteinExistence type="predicted"/>